<proteinExistence type="predicted"/>
<evidence type="ECO:0000313" key="1">
    <source>
        <dbReference type="EMBL" id="KAJ8420760.1"/>
    </source>
</evidence>
<dbReference type="EMBL" id="JAKOGI010003173">
    <property type="protein sequence ID" value="KAJ8420760.1"/>
    <property type="molecule type" value="Genomic_DNA"/>
</dbReference>
<dbReference type="Proteomes" id="UP001153076">
    <property type="component" value="Unassembled WGS sequence"/>
</dbReference>
<sequence length="158" mass="17809">MEMNLFPNFANIEQALRKPSARGPGPLPPDYHGLYPCFDLGVATRYTYDSNIMEMVQIIFYVMGQPLLVREGVLKPSSEPAPLALHGLSPRIRSYSGDTVCSRRPYSEDGVGYLLCHGDQRRGGAKGREQGNQEKPDELRWDNIEAWLLSIKERLKDA</sequence>
<comment type="caution">
    <text evidence="1">The sequence shown here is derived from an EMBL/GenBank/DDBJ whole genome shotgun (WGS) entry which is preliminary data.</text>
</comment>
<keyword evidence="2" id="KW-1185">Reference proteome</keyword>
<accession>A0A9Q1GHM5</accession>
<protein>
    <submittedName>
        <fullName evidence="1">Uncharacterized protein</fullName>
    </submittedName>
</protein>
<dbReference type="AlphaFoldDB" id="A0A9Q1GHM5"/>
<organism evidence="1 2">
    <name type="scientific">Carnegiea gigantea</name>
    <dbReference type="NCBI Taxonomy" id="171969"/>
    <lineage>
        <taxon>Eukaryota</taxon>
        <taxon>Viridiplantae</taxon>
        <taxon>Streptophyta</taxon>
        <taxon>Embryophyta</taxon>
        <taxon>Tracheophyta</taxon>
        <taxon>Spermatophyta</taxon>
        <taxon>Magnoliopsida</taxon>
        <taxon>eudicotyledons</taxon>
        <taxon>Gunneridae</taxon>
        <taxon>Pentapetalae</taxon>
        <taxon>Caryophyllales</taxon>
        <taxon>Cactineae</taxon>
        <taxon>Cactaceae</taxon>
        <taxon>Cactoideae</taxon>
        <taxon>Echinocereeae</taxon>
        <taxon>Carnegiea</taxon>
    </lineage>
</organism>
<reference evidence="1" key="1">
    <citation type="submission" date="2022-04" db="EMBL/GenBank/DDBJ databases">
        <title>Carnegiea gigantea Genome sequencing and assembly v2.</title>
        <authorList>
            <person name="Copetti D."/>
            <person name="Sanderson M.J."/>
            <person name="Burquez A."/>
            <person name="Wojciechowski M.F."/>
        </authorList>
    </citation>
    <scope>NUCLEOTIDE SEQUENCE</scope>
    <source>
        <strain evidence="1">SGP5-SGP5p</strain>
        <tissue evidence="1">Aerial part</tissue>
    </source>
</reference>
<gene>
    <name evidence="1" type="ORF">Cgig2_030936</name>
</gene>
<name>A0A9Q1GHM5_9CARY</name>
<evidence type="ECO:0000313" key="2">
    <source>
        <dbReference type="Proteomes" id="UP001153076"/>
    </source>
</evidence>